<proteinExistence type="predicted"/>
<feature type="compositionally biased region" description="Basic and acidic residues" evidence="1">
    <location>
        <begin position="14"/>
        <end position="25"/>
    </location>
</feature>
<feature type="region of interest" description="Disordered" evidence="1">
    <location>
        <begin position="1"/>
        <end position="25"/>
    </location>
</feature>
<reference evidence="2 3" key="1">
    <citation type="submission" date="2013-11" db="EMBL/GenBank/DDBJ databases">
        <title>The Damaraland mole rat (Fukomys damarensis) genome and evolution of African mole rats.</title>
        <authorList>
            <person name="Gladyshev V.N."/>
            <person name="Fang X."/>
        </authorList>
    </citation>
    <scope>NUCLEOTIDE SEQUENCE [LARGE SCALE GENOMIC DNA]</scope>
    <source>
        <tissue evidence="2">Liver</tissue>
    </source>
</reference>
<dbReference type="Proteomes" id="UP000028990">
    <property type="component" value="Unassembled WGS sequence"/>
</dbReference>
<name>A0A091D4C0_FUKDA</name>
<dbReference type="AlphaFoldDB" id="A0A091D4C0"/>
<keyword evidence="3" id="KW-1185">Reference proteome</keyword>
<gene>
    <name evidence="2" type="ORF">H920_12800</name>
</gene>
<organism evidence="2 3">
    <name type="scientific">Fukomys damarensis</name>
    <name type="common">Damaraland mole rat</name>
    <name type="synonym">Cryptomys damarensis</name>
    <dbReference type="NCBI Taxonomy" id="885580"/>
    <lineage>
        <taxon>Eukaryota</taxon>
        <taxon>Metazoa</taxon>
        <taxon>Chordata</taxon>
        <taxon>Craniata</taxon>
        <taxon>Vertebrata</taxon>
        <taxon>Euteleostomi</taxon>
        <taxon>Mammalia</taxon>
        <taxon>Eutheria</taxon>
        <taxon>Euarchontoglires</taxon>
        <taxon>Glires</taxon>
        <taxon>Rodentia</taxon>
        <taxon>Hystricomorpha</taxon>
        <taxon>Bathyergidae</taxon>
        <taxon>Fukomys</taxon>
    </lineage>
</organism>
<accession>A0A091D4C0</accession>
<protein>
    <submittedName>
        <fullName evidence="2">Golgin subfamily A member 4</fullName>
    </submittedName>
</protein>
<evidence type="ECO:0000313" key="2">
    <source>
        <dbReference type="EMBL" id="KFO25882.1"/>
    </source>
</evidence>
<sequence>MQCQHQGVLKRLKRAEAKQHEDPVVKGHLQEELEEKKKYSLIVSQHVEEEEGHLLEPPGWRMQNGEPLSMWKSCNTSLCTVTNASLLPAAQGSLCRCNAIVT</sequence>
<evidence type="ECO:0000256" key="1">
    <source>
        <dbReference type="SAM" id="MobiDB-lite"/>
    </source>
</evidence>
<dbReference type="EMBL" id="KN123330">
    <property type="protein sequence ID" value="KFO25882.1"/>
    <property type="molecule type" value="Genomic_DNA"/>
</dbReference>
<evidence type="ECO:0000313" key="3">
    <source>
        <dbReference type="Proteomes" id="UP000028990"/>
    </source>
</evidence>